<keyword evidence="4 6" id="KW-1133">Transmembrane helix</keyword>
<reference evidence="8" key="2">
    <citation type="submission" date="2012-03" db="EMBL/GenBank/DDBJ databases">
        <title>The complete genome sequence of the pioneer microbe on fresh volcanic deposit, Leptospirillum ferrooxidans strain C2-3.</title>
        <authorList>
            <person name="Fujimura R."/>
            <person name="Sato Y."/>
            <person name="Nishizawa T."/>
            <person name="Nanba K."/>
            <person name="Oshima K."/>
            <person name="Hattori M."/>
            <person name="Kamijo T."/>
            <person name="Ohta H."/>
        </authorList>
    </citation>
    <scope>NUCLEOTIDE SEQUENCE [LARGE SCALE GENOMIC DNA]</scope>
    <source>
        <strain evidence="8">C2-3</strain>
    </source>
</reference>
<dbReference type="InterPro" id="IPR030191">
    <property type="entry name" value="CodB"/>
</dbReference>
<dbReference type="PANTHER" id="PTHR30569">
    <property type="entry name" value="CYTOSINE TRANSPORTER CODB"/>
    <property type="match status" value="1"/>
</dbReference>
<name>I0IQP2_LEPFC</name>
<evidence type="ECO:0000313" key="8">
    <source>
        <dbReference type="Proteomes" id="UP000007382"/>
    </source>
</evidence>
<keyword evidence="8" id="KW-1185">Reference proteome</keyword>
<dbReference type="PATRIC" id="fig|1162668.3.peg.2272"/>
<proteinExistence type="inferred from homology"/>
<dbReference type="InterPro" id="IPR001248">
    <property type="entry name" value="Pur-cyt_permease"/>
</dbReference>
<organism evidence="7 8">
    <name type="scientific">Leptospirillum ferrooxidans (strain C2-3)</name>
    <dbReference type="NCBI Taxonomy" id="1162668"/>
    <lineage>
        <taxon>Bacteria</taxon>
        <taxon>Pseudomonadati</taxon>
        <taxon>Nitrospirota</taxon>
        <taxon>Nitrospiria</taxon>
        <taxon>Nitrospirales</taxon>
        <taxon>Nitrospiraceae</taxon>
        <taxon>Leptospirillum</taxon>
    </lineage>
</organism>
<dbReference type="eggNOG" id="COG1457">
    <property type="taxonomic scope" value="Bacteria"/>
</dbReference>
<dbReference type="HOGENOM" id="CLU_048240_1_1_0"/>
<evidence type="ECO:0000313" key="7">
    <source>
        <dbReference type="EMBL" id="BAM07591.1"/>
    </source>
</evidence>
<feature type="transmembrane region" description="Helical" evidence="6">
    <location>
        <begin position="198"/>
        <end position="216"/>
    </location>
</feature>
<dbReference type="RefSeq" id="WP_014450075.1">
    <property type="nucleotide sequence ID" value="NC_017094.1"/>
</dbReference>
<evidence type="ECO:0000256" key="1">
    <source>
        <dbReference type="ARBA" id="ARBA00004141"/>
    </source>
</evidence>
<feature type="transmembrane region" description="Helical" evidence="6">
    <location>
        <begin position="350"/>
        <end position="371"/>
    </location>
</feature>
<evidence type="ECO:0000256" key="5">
    <source>
        <dbReference type="ARBA" id="ARBA00023136"/>
    </source>
</evidence>
<keyword evidence="3 6" id="KW-0812">Transmembrane</keyword>
<dbReference type="EMBL" id="AP012342">
    <property type="protein sequence ID" value="BAM07591.1"/>
    <property type="molecule type" value="Genomic_DNA"/>
</dbReference>
<feature type="transmembrane region" description="Helical" evidence="6">
    <location>
        <begin position="133"/>
        <end position="153"/>
    </location>
</feature>
<feature type="transmembrane region" description="Helical" evidence="6">
    <location>
        <begin position="160"/>
        <end position="178"/>
    </location>
</feature>
<evidence type="ECO:0000256" key="2">
    <source>
        <dbReference type="ARBA" id="ARBA00008974"/>
    </source>
</evidence>
<dbReference type="AlphaFoldDB" id="I0IQP2"/>
<comment type="similarity">
    <text evidence="2">Belongs to the purine-cytosine permease (2.A.39) family.</text>
</comment>
<dbReference type="GO" id="GO:0015209">
    <property type="term" value="F:cytosine transmembrane transporter activity"/>
    <property type="evidence" value="ECO:0007669"/>
    <property type="project" value="InterPro"/>
</dbReference>
<evidence type="ECO:0000256" key="3">
    <source>
        <dbReference type="ARBA" id="ARBA00022692"/>
    </source>
</evidence>
<keyword evidence="5 6" id="KW-0472">Membrane</keyword>
<feature type="transmembrane region" description="Helical" evidence="6">
    <location>
        <begin position="54"/>
        <end position="76"/>
    </location>
</feature>
<sequence>MTLPPSKGSSGLSDGSAPEGRLGFMDNFWNWFGDSANASSWYFGGLLALSGLPFLLGNVFLLTPLIILPWAALAYISRKTGASTVMLARPVLGVEGSRMFMGPMETIVQLGWTTVTTYMGATSILALLGLHGFWATVSSLLFISFLQGVVVAFGLPAIRLLKWISSIGLLFFAGWESWVVLEKWGLAHWPHFPPPSSALSVSTLIDISFINIWTWLQVGDFARHATSRKAATMGAFWGLWTGQTWFVGVGAISMLSLAIAKGHFDMADSDPSKMLSGMGLGFVALLVILLSSISVSSSNLYGAGMGLSSLFPGRNPDNPGRALRAVSILQGLTALLPLLFSSFIDYFTTFLTTIGGIFIPLWSIVLTDYFFCRKGQLSREDFSRVDEGSSLWGGKGGVNPGGFFALGTGVAFFYGARHLWPGVGSFAGFVLPTILLSSFCYVLIVRMRGMVVCKR</sequence>
<dbReference type="Pfam" id="PF02133">
    <property type="entry name" value="Transp_cyt_pur"/>
    <property type="match status" value="1"/>
</dbReference>
<accession>I0IQP2</accession>
<feature type="transmembrane region" description="Helical" evidence="6">
    <location>
        <begin position="426"/>
        <end position="445"/>
    </location>
</feature>
<feature type="transmembrane region" description="Helical" evidence="6">
    <location>
        <begin position="107"/>
        <end position="127"/>
    </location>
</feature>
<dbReference type="STRING" id="1162668.LFE_1913"/>
<dbReference type="KEGG" id="lfc:LFE_1913"/>
<comment type="subcellular location">
    <subcellularLocation>
        <location evidence="1">Membrane</location>
        <topology evidence="1">Multi-pass membrane protein</topology>
    </subcellularLocation>
</comment>
<dbReference type="Gene3D" id="1.10.4160.10">
    <property type="entry name" value="Hydantoin permease"/>
    <property type="match status" value="1"/>
</dbReference>
<dbReference type="Proteomes" id="UP000007382">
    <property type="component" value="Chromosome"/>
</dbReference>
<evidence type="ECO:0000256" key="6">
    <source>
        <dbReference type="SAM" id="Phobius"/>
    </source>
</evidence>
<gene>
    <name evidence="7" type="ordered locus">LFE_1913</name>
</gene>
<reference evidence="7 8" key="1">
    <citation type="journal article" date="2012" name="J. Bacteriol.">
        <title>Complete Genome Sequence of Leptospirillum ferrooxidans Strain C2-3, Isolated from a Fresh Volcanic Ash Deposit on the Island of Miyake, Japan.</title>
        <authorList>
            <person name="Fujimura R."/>
            <person name="Sato Y."/>
            <person name="Nishizawa T."/>
            <person name="Oshima K."/>
            <person name="Kim S.-W."/>
            <person name="Hattori M."/>
            <person name="Kamijo T."/>
            <person name="Ohta H."/>
        </authorList>
    </citation>
    <scope>NUCLEOTIDE SEQUENCE [LARGE SCALE GENOMIC DNA]</scope>
    <source>
        <strain evidence="7 8">C2-3</strain>
    </source>
</reference>
<dbReference type="PANTHER" id="PTHR30569:SF0">
    <property type="entry name" value="CYTOSINE PERMEASE"/>
    <property type="match status" value="1"/>
</dbReference>
<feature type="transmembrane region" description="Helical" evidence="6">
    <location>
        <begin position="392"/>
        <end position="414"/>
    </location>
</feature>
<feature type="transmembrane region" description="Helical" evidence="6">
    <location>
        <begin position="322"/>
        <end position="344"/>
    </location>
</feature>
<protein>
    <submittedName>
        <fullName evidence="7">Putative purine-cytosine permease</fullName>
    </submittedName>
</protein>
<feature type="transmembrane region" description="Helical" evidence="6">
    <location>
        <begin position="280"/>
        <end position="301"/>
    </location>
</feature>
<feature type="transmembrane region" description="Helical" evidence="6">
    <location>
        <begin position="237"/>
        <end position="260"/>
    </location>
</feature>
<dbReference type="GO" id="GO:0005886">
    <property type="term" value="C:plasma membrane"/>
    <property type="evidence" value="ECO:0007669"/>
    <property type="project" value="TreeGrafter"/>
</dbReference>
<evidence type="ECO:0000256" key="4">
    <source>
        <dbReference type="ARBA" id="ARBA00022989"/>
    </source>
</evidence>
<dbReference type="OrthoDB" id="5444231at2"/>